<dbReference type="RefSeq" id="WP_133617794.1">
    <property type="nucleotide sequence ID" value="NZ_SNYA01000009.1"/>
</dbReference>
<dbReference type="InterPro" id="IPR027417">
    <property type="entry name" value="P-loop_NTPase"/>
</dbReference>
<dbReference type="Proteomes" id="UP000295601">
    <property type="component" value="Unassembled WGS sequence"/>
</dbReference>
<keyword evidence="5" id="KW-0812">Transmembrane</keyword>
<comment type="caution">
    <text evidence="7">The sequence shown here is derived from an EMBL/GenBank/DDBJ whole genome shotgun (WGS) entry which is preliminary data.</text>
</comment>
<protein>
    <submittedName>
        <fullName evidence="7">FtsK/SpoIIIE family protein</fullName>
    </submittedName>
</protein>
<feature type="transmembrane region" description="Helical" evidence="5">
    <location>
        <begin position="12"/>
        <end position="45"/>
    </location>
</feature>
<dbReference type="GO" id="GO:0003677">
    <property type="term" value="F:DNA binding"/>
    <property type="evidence" value="ECO:0007669"/>
    <property type="project" value="InterPro"/>
</dbReference>
<name>A0A4R6RTE5_9MICO</name>
<organism evidence="7 8">
    <name type="scientific">Leucobacter luti</name>
    <dbReference type="NCBI Taxonomy" id="340320"/>
    <lineage>
        <taxon>Bacteria</taxon>
        <taxon>Bacillati</taxon>
        <taxon>Actinomycetota</taxon>
        <taxon>Actinomycetes</taxon>
        <taxon>Micrococcales</taxon>
        <taxon>Microbacteriaceae</taxon>
        <taxon>Leucobacter</taxon>
    </lineage>
</organism>
<feature type="transmembrane region" description="Helical" evidence="5">
    <location>
        <begin position="136"/>
        <end position="156"/>
    </location>
</feature>
<dbReference type="PANTHER" id="PTHR22683:SF41">
    <property type="entry name" value="DNA TRANSLOCASE FTSK"/>
    <property type="match status" value="1"/>
</dbReference>
<gene>
    <name evidence="7" type="ORF">EDF62_3276</name>
</gene>
<dbReference type="AlphaFoldDB" id="A0A4R6RTE5"/>
<evidence type="ECO:0000256" key="1">
    <source>
        <dbReference type="ARBA" id="ARBA00022741"/>
    </source>
</evidence>
<evidence type="ECO:0000313" key="7">
    <source>
        <dbReference type="EMBL" id="TDP89545.1"/>
    </source>
</evidence>
<feature type="region of interest" description="Disordered" evidence="4">
    <location>
        <begin position="52"/>
        <end position="73"/>
    </location>
</feature>
<keyword evidence="1 3" id="KW-0547">Nucleotide-binding</keyword>
<feature type="binding site" evidence="3">
    <location>
        <begin position="826"/>
        <end position="833"/>
    </location>
    <ligand>
        <name>ATP</name>
        <dbReference type="ChEBI" id="CHEBI:30616"/>
    </ligand>
</feature>
<evidence type="ECO:0000313" key="8">
    <source>
        <dbReference type="Proteomes" id="UP000295601"/>
    </source>
</evidence>
<dbReference type="InterPro" id="IPR050206">
    <property type="entry name" value="FtsK/SpoIIIE/SftA"/>
</dbReference>
<evidence type="ECO:0000256" key="2">
    <source>
        <dbReference type="ARBA" id="ARBA00022840"/>
    </source>
</evidence>
<keyword evidence="5" id="KW-0472">Membrane</keyword>
<evidence type="ECO:0000256" key="3">
    <source>
        <dbReference type="PROSITE-ProRule" id="PRU00289"/>
    </source>
</evidence>
<reference evidence="7 8" key="1">
    <citation type="submission" date="2019-03" db="EMBL/GenBank/DDBJ databases">
        <title>Genomic analyses of the natural microbiome of Caenorhabditis elegans.</title>
        <authorList>
            <person name="Samuel B."/>
        </authorList>
    </citation>
    <scope>NUCLEOTIDE SEQUENCE [LARGE SCALE GENOMIC DNA]</scope>
    <source>
        <strain evidence="7 8">JUb18</strain>
    </source>
</reference>
<accession>A0A4R6RTE5</accession>
<keyword evidence="5" id="KW-1133">Transmembrane helix</keyword>
<feature type="region of interest" description="Disordered" evidence="4">
    <location>
        <begin position="1186"/>
        <end position="1246"/>
    </location>
</feature>
<dbReference type="OrthoDB" id="5083868at2"/>
<feature type="compositionally biased region" description="Polar residues" evidence="4">
    <location>
        <begin position="1191"/>
        <end position="1209"/>
    </location>
</feature>
<dbReference type="SUPFAM" id="SSF52540">
    <property type="entry name" value="P-loop containing nucleoside triphosphate hydrolases"/>
    <property type="match status" value="1"/>
</dbReference>
<keyword evidence="8" id="KW-1185">Reference proteome</keyword>
<dbReference type="EMBL" id="SNYA01000009">
    <property type="protein sequence ID" value="TDP89545.1"/>
    <property type="molecule type" value="Genomic_DNA"/>
</dbReference>
<feature type="transmembrane region" description="Helical" evidence="5">
    <location>
        <begin position="186"/>
        <end position="208"/>
    </location>
</feature>
<evidence type="ECO:0000256" key="5">
    <source>
        <dbReference type="SAM" id="Phobius"/>
    </source>
</evidence>
<dbReference type="GO" id="GO:0005524">
    <property type="term" value="F:ATP binding"/>
    <property type="evidence" value="ECO:0007669"/>
    <property type="project" value="UniProtKB-UniRule"/>
</dbReference>
<feature type="domain" description="FtsK" evidence="6">
    <location>
        <begin position="809"/>
        <end position="1015"/>
    </location>
</feature>
<keyword evidence="2 3" id="KW-0067">ATP-binding</keyword>
<evidence type="ECO:0000256" key="4">
    <source>
        <dbReference type="SAM" id="MobiDB-lite"/>
    </source>
</evidence>
<feature type="transmembrane region" description="Helical" evidence="5">
    <location>
        <begin position="214"/>
        <end position="234"/>
    </location>
</feature>
<evidence type="ECO:0000259" key="6">
    <source>
        <dbReference type="PROSITE" id="PS50901"/>
    </source>
</evidence>
<dbReference type="Gene3D" id="3.40.50.300">
    <property type="entry name" value="P-loop containing nucleotide triphosphate hydrolases"/>
    <property type="match status" value="1"/>
</dbReference>
<feature type="transmembrane region" description="Helical" evidence="5">
    <location>
        <begin position="96"/>
        <end position="116"/>
    </location>
</feature>
<dbReference type="Pfam" id="PF01580">
    <property type="entry name" value="FtsK_SpoIIIE"/>
    <property type="match status" value="1"/>
</dbReference>
<dbReference type="InterPro" id="IPR002543">
    <property type="entry name" value="FtsK_dom"/>
</dbReference>
<dbReference type="PANTHER" id="PTHR22683">
    <property type="entry name" value="SPORULATION PROTEIN RELATED"/>
    <property type="match status" value="1"/>
</dbReference>
<sequence>MATSKQIEQPPPYTVITLVVTVALCAVALFLQWPAAVIALVGILVAASLSRSPQLTGPKDPQTQYPTVGNPGEQQALNRHRFWRTVPGKLLSCGPFWPLTTNMLAAIGVGCIAFTLPYEGAGKLLQLIDGVGALPFLPWINGVFSTLLVAGFGAALRSKDPENGPMPPTDLATLLTQSTSRDPKTFALLVLAVSGALLTGLGTSWWIAAADWYLIFPGGVAGAGAALIVFALVTHAATVTETRRPWLEACEARATWAARWPSMPKLKEFPQLTSHRRLGASDEVWIDEFQAPAMQGAKFWIDKPVPEGIEPLMPANTMVAFLSVPDVAGDGNPITLSRSATKFRVITWNGDHPLDVTDPKVDRELLSVWFDLKVSASCAAAWGSMFSLIPLHAPEALHVEKDEWIGTETGAWKIEYGVTQGVNLPSSMAECVSSAQLALGQEIEVLPIGTSMFIGAITAETTQLEDDSILEQLASEQEMQAWEKRWKDITGPGMQAPAYFPEHDGQEELDSRTVIFSRLFGAPAGLSAKDYFAKATPDRIQSGLKGASWSTASFYVDPHSKKRYPHLMQIMWSEQQIPLNPARIAPTDSARAATWAITGAINAAFLGAKMQRPEVMSVKPLTSRQSRGHIWEVTLALLDGMTMADVRKNQQKLMAALEGCEWLRVGASTRGCRILFGAMPSSRRTWANKDAETSARKLDWEQHFIDSKIKNAREETPELLDVAPLPKNDLVREYRFKMPAGLAIGDVKKESGKLQSTTGNGFLDIRQGATPAEMIIQAAEESPMPNLAFFNWDEVDESKAVPFATNIQGEPMAWDPLTDPHVVLLGATGSGKSAAIQSFLTPAAIQGYELHIFDKPKGAADFQYLVPFSKQVATEYVTIAAALENVYKEVERRKELNQQYGASRVRNLPDEVRPPHMIVVIDEFTSTIKPELLDKITGDETEDQLREREFNVRTNQYKGRIGAAVGKIMREARSAGVSMLVAGQTLSADEMKASPALGNIKNQAAMILLGKASFGQRASAFKNVELAPELGENVPKGRGIFESSEGAPTMFQAWYGADFAEFETGPEAEAAHLRNMVDHISAARDPEADQLFDDDLRPDESEIRAFGEIIQPDAAEDFEDEVIDMGEIDLEISFDEFDLGDAAQDTTSTVGDAQLETAVTALETAVDHNLEPEPEPEPQWESDMVVEPITEPSSPEVSIEQANQPQTMDPATEGAREPGEPGGEGADGMFTRKQFSRPSMADDLFK</sequence>
<proteinExistence type="predicted"/>
<dbReference type="CDD" id="cd01127">
    <property type="entry name" value="TrwB_TraG_TraD_VirD4"/>
    <property type="match status" value="1"/>
</dbReference>
<dbReference type="PROSITE" id="PS50901">
    <property type="entry name" value="FTSK"/>
    <property type="match status" value="1"/>
</dbReference>